<keyword evidence="7 12" id="KW-0675">Receptor</keyword>
<keyword evidence="4 10" id="KW-1133">Transmembrane helix</keyword>
<comment type="caution">
    <text evidence="12">The sequence shown here is derived from an EMBL/GenBank/DDBJ whole genome shotgun (WGS) entry which is preliminary data.</text>
</comment>
<sequence length="566" mass="63627">METVVRALLGRGRARVVILFIYRSMAKKLLRLIVTILETFSTRTVSHYAAVNNLNATGHFVWIASDAWLPERRNAMTGLEKETVGTFSVKYQSRYIPGLYRHIAELLLAYDETGTPTTNVSNRTDGEDTCGSVGMLSPASAKMLHYLRETSWNSLTDCDTTNPNGREECLYRKNATVETILSKMDVSASTSLTVDAVWTFARAADRLISEHCPGATGQAARECIHGDILLDYVKRQAFNGSSGVVKFDALGDARGRYLIKQIVMGPKEDLLGLGLNDSQDIGLNAKIVAYYDIEKRLIGFTENSISWNHLTRVDSLARDRNLEGNEAAHSFENDEHDEYYGGEASQDRYLFNNMNYNDLEDGSTPESVCSRPCQPGEFIILREPAPCCWECRRCRENERVFRSNTSCESCAEFYWPDPETAFRTCTVIPVTYPQISELLPTLQIFLGVLAMVTLLIIVACFIHFRESRVIKAASRELSILQMSATFIGYVTVILFQTIPSAFTCGALYFLFCLSFALLYCPLLVKAVRIFRIFNSSTKGTRRPKFVSPVSQVMMTICLVLVQVRYL</sequence>
<organism evidence="12 13">
    <name type="scientific">Elysia marginata</name>
    <dbReference type="NCBI Taxonomy" id="1093978"/>
    <lineage>
        <taxon>Eukaryota</taxon>
        <taxon>Metazoa</taxon>
        <taxon>Spiralia</taxon>
        <taxon>Lophotrochozoa</taxon>
        <taxon>Mollusca</taxon>
        <taxon>Gastropoda</taxon>
        <taxon>Heterobranchia</taxon>
        <taxon>Euthyneura</taxon>
        <taxon>Panpulmonata</taxon>
        <taxon>Sacoglossa</taxon>
        <taxon>Placobranchoidea</taxon>
        <taxon>Plakobranchidae</taxon>
        <taxon>Elysia</taxon>
    </lineage>
</organism>
<protein>
    <submittedName>
        <fullName evidence="12">Metabotropic glutamate receptor-like</fullName>
    </submittedName>
</protein>
<feature type="transmembrane region" description="Helical" evidence="10">
    <location>
        <begin position="444"/>
        <end position="465"/>
    </location>
</feature>
<dbReference type="SUPFAM" id="SSF53822">
    <property type="entry name" value="Periplasmic binding protein-like I"/>
    <property type="match status" value="1"/>
</dbReference>
<evidence type="ECO:0000256" key="6">
    <source>
        <dbReference type="ARBA" id="ARBA00023136"/>
    </source>
</evidence>
<dbReference type="InterPro" id="IPR017978">
    <property type="entry name" value="GPCR_3_C"/>
</dbReference>
<evidence type="ECO:0000256" key="8">
    <source>
        <dbReference type="ARBA" id="ARBA00023180"/>
    </source>
</evidence>
<feature type="transmembrane region" description="Helical" evidence="10">
    <location>
        <begin position="545"/>
        <end position="565"/>
    </location>
</feature>
<evidence type="ECO:0000256" key="1">
    <source>
        <dbReference type="ARBA" id="ARBA00004651"/>
    </source>
</evidence>
<dbReference type="Proteomes" id="UP000762676">
    <property type="component" value="Unassembled WGS sequence"/>
</dbReference>
<name>A0AAV4IS40_9GAST</name>
<evidence type="ECO:0000256" key="9">
    <source>
        <dbReference type="ARBA" id="ARBA00023224"/>
    </source>
</evidence>
<feature type="transmembrane region" description="Helical" evidence="10">
    <location>
        <begin position="477"/>
        <end position="499"/>
    </location>
</feature>
<evidence type="ECO:0000256" key="10">
    <source>
        <dbReference type="SAM" id="Phobius"/>
    </source>
</evidence>
<keyword evidence="2" id="KW-1003">Cell membrane</keyword>
<dbReference type="AlphaFoldDB" id="A0AAV4IS40"/>
<dbReference type="PANTHER" id="PTHR24060">
    <property type="entry name" value="METABOTROPIC GLUTAMATE RECEPTOR"/>
    <property type="match status" value="1"/>
</dbReference>
<dbReference type="InterPro" id="IPR038550">
    <property type="entry name" value="GPCR_3_9-Cys_sf"/>
</dbReference>
<dbReference type="PROSITE" id="PS50259">
    <property type="entry name" value="G_PROTEIN_RECEP_F3_4"/>
    <property type="match status" value="1"/>
</dbReference>
<keyword evidence="5" id="KW-0297">G-protein coupled receptor</keyword>
<dbReference type="Pfam" id="PF07562">
    <property type="entry name" value="NCD3G"/>
    <property type="match status" value="1"/>
</dbReference>
<dbReference type="EMBL" id="BMAT01002766">
    <property type="protein sequence ID" value="GFS13368.1"/>
    <property type="molecule type" value="Genomic_DNA"/>
</dbReference>
<keyword evidence="8" id="KW-0325">Glycoprotein</keyword>
<dbReference type="Gene3D" id="3.40.50.2300">
    <property type="match status" value="2"/>
</dbReference>
<evidence type="ECO:0000256" key="4">
    <source>
        <dbReference type="ARBA" id="ARBA00022989"/>
    </source>
</evidence>
<dbReference type="InterPro" id="IPR000337">
    <property type="entry name" value="GPCR_3"/>
</dbReference>
<dbReference type="InterPro" id="IPR001828">
    <property type="entry name" value="ANF_lig-bd_rcpt"/>
</dbReference>
<dbReference type="PRINTS" id="PR00248">
    <property type="entry name" value="GPCRMGR"/>
</dbReference>
<proteinExistence type="predicted"/>
<keyword evidence="9" id="KW-0807">Transducer</keyword>
<evidence type="ECO:0000259" key="11">
    <source>
        <dbReference type="PROSITE" id="PS50259"/>
    </source>
</evidence>
<reference evidence="12 13" key="1">
    <citation type="journal article" date="2021" name="Elife">
        <title>Chloroplast acquisition without the gene transfer in kleptoplastic sea slugs, Plakobranchus ocellatus.</title>
        <authorList>
            <person name="Maeda T."/>
            <person name="Takahashi S."/>
            <person name="Yoshida T."/>
            <person name="Shimamura S."/>
            <person name="Takaki Y."/>
            <person name="Nagai Y."/>
            <person name="Toyoda A."/>
            <person name="Suzuki Y."/>
            <person name="Arimoto A."/>
            <person name="Ishii H."/>
            <person name="Satoh N."/>
            <person name="Nishiyama T."/>
            <person name="Hasebe M."/>
            <person name="Maruyama T."/>
            <person name="Minagawa J."/>
            <person name="Obokata J."/>
            <person name="Shigenobu S."/>
        </authorList>
    </citation>
    <scope>NUCLEOTIDE SEQUENCE [LARGE SCALE GENOMIC DNA]</scope>
</reference>
<evidence type="ECO:0000256" key="2">
    <source>
        <dbReference type="ARBA" id="ARBA00022475"/>
    </source>
</evidence>
<gene>
    <name evidence="12" type="ORF">ElyMa_001395100</name>
</gene>
<dbReference type="InterPro" id="IPR011500">
    <property type="entry name" value="GPCR_3_9-Cys_dom"/>
</dbReference>
<dbReference type="Pfam" id="PF00003">
    <property type="entry name" value="7tm_3"/>
    <property type="match status" value="1"/>
</dbReference>
<evidence type="ECO:0000256" key="5">
    <source>
        <dbReference type="ARBA" id="ARBA00023040"/>
    </source>
</evidence>
<feature type="domain" description="G-protein coupled receptors family 3 profile" evidence="11">
    <location>
        <begin position="439"/>
        <end position="566"/>
    </location>
</feature>
<evidence type="ECO:0000313" key="13">
    <source>
        <dbReference type="Proteomes" id="UP000762676"/>
    </source>
</evidence>
<dbReference type="InterPro" id="IPR028082">
    <property type="entry name" value="Peripla_BP_I"/>
</dbReference>
<feature type="transmembrane region" description="Helical" evidence="10">
    <location>
        <begin position="505"/>
        <end position="524"/>
    </location>
</feature>
<keyword evidence="6 10" id="KW-0472">Membrane</keyword>
<dbReference type="Pfam" id="PF01094">
    <property type="entry name" value="ANF_receptor"/>
    <property type="match status" value="1"/>
</dbReference>
<keyword evidence="3 10" id="KW-0812">Transmembrane</keyword>
<keyword evidence="13" id="KW-1185">Reference proteome</keyword>
<dbReference type="GO" id="GO:0004930">
    <property type="term" value="F:G protein-coupled receptor activity"/>
    <property type="evidence" value="ECO:0007669"/>
    <property type="project" value="UniProtKB-KW"/>
</dbReference>
<evidence type="ECO:0000313" key="12">
    <source>
        <dbReference type="EMBL" id="GFS13368.1"/>
    </source>
</evidence>
<accession>A0AAV4IS40</accession>
<evidence type="ECO:0000256" key="3">
    <source>
        <dbReference type="ARBA" id="ARBA00022692"/>
    </source>
</evidence>
<evidence type="ECO:0000256" key="7">
    <source>
        <dbReference type="ARBA" id="ARBA00023170"/>
    </source>
</evidence>
<dbReference type="Gene3D" id="2.10.50.30">
    <property type="entry name" value="GPCR, family 3, nine cysteines domain"/>
    <property type="match status" value="1"/>
</dbReference>
<dbReference type="InterPro" id="IPR050726">
    <property type="entry name" value="mGluR"/>
</dbReference>
<comment type="subcellular location">
    <subcellularLocation>
        <location evidence="1">Cell membrane</location>
        <topology evidence="1">Multi-pass membrane protein</topology>
    </subcellularLocation>
</comment>
<dbReference type="GO" id="GO:0005886">
    <property type="term" value="C:plasma membrane"/>
    <property type="evidence" value="ECO:0007669"/>
    <property type="project" value="UniProtKB-SubCell"/>
</dbReference>